<evidence type="ECO:0000313" key="1">
    <source>
        <dbReference type="EMBL" id="PSJ56516.1"/>
    </source>
</evidence>
<proteinExistence type="predicted"/>
<dbReference type="CDD" id="cd16439">
    <property type="entry name" value="beta_Kdo_transferase_KpsC_2"/>
    <property type="match status" value="1"/>
</dbReference>
<name>A0A2P7S262_9HYPH</name>
<accession>A0A2P7S262</accession>
<gene>
    <name evidence="1" type="ORF">C7I84_20305</name>
</gene>
<sequence length="384" mass="43357">MRDAIQREIYRPYIYIRSAIADGMYAQKIIGLSKNLPDNGRKTAVLVGFSKWKSFMVDFLPDHNVIFLGHSPRVGPRTLETIFTMPRPEIFAWSYKFPSGLRGLCEREGIPLVVVEDGFLRSLGLGVNRTKPLSLVFDRKAMHFDYRNPSELETILASHDFAADARLMRRADALLDTLTNSGLTKYNFWSDHGRIGDLGLRRNSRKILVIGQVEADLSIRYGAAKPMTNDELLQIALDENPNDEVLFRPHPESVAMQRRGATPALAGNGSRYNVLGPHYSLAECLEAADRVYCITSLAGFEAALRGKSVTLFGAPFYSGWGFTDDRHPVARRKRRLSPREVLAAAYCLYPRYFHPLSNAPISCEDAVSWLKSEQRVRRQVARYA</sequence>
<dbReference type="GO" id="GO:0015774">
    <property type="term" value="P:polysaccharide transport"/>
    <property type="evidence" value="ECO:0007669"/>
    <property type="project" value="InterPro"/>
</dbReference>
<keyword evidence="1" id="KW-0808">Transferase</keyword>
<dbReference type="AlphaFoldDB" id="A0A2P7S262"/>
<keyword evidence="2" id="KW-1185">Reference proteome</keyword>
<dbReference type="Proteomes" id="UP000241229">
    <property type="component" value="Unassembled WGS sequence"/>
</dbReference>
<dbReference type="InterPro" id="IPR007833">
    <property type="entry name" value="Capsule_polysaccharide_synth"/>
</dbReference>
<dbReference type="GO" id="GO:0000271">
    <property type="term" value="P:polysaccharide biosynthetic process"/>
    <property type="evidence" value="ECO:0007669"/>
    <property type="project" value="InterPro"/>
</dbReference>
<dbReference type="Pfam" id="PF05159">
    <property type="entry name" value="Capsule_synth"/>
    <property type="match status" value="1"/>
</dbReference>
<organism evidence="1 2">
    <name type="scientific">Kumtagia ephedrae</name>
    <dbReference type="NCBI Taxonomy" id="2116701"/>
    <lineage>
        <taxon>Bacteria</taxon>
        <taxon>Pseudomonadati</taxon>
        <taxon>Pseudomonadota</taxon>
        <taxon>Alphaproteobacteria</taxon>
        <taxon>Hyphomicrobiales</taxon>
        <taxon>Phyllobacteriaceae</taxon>
        <taxon>Kumtagia</taxon>
    </lineage>
</organism>
<protein>
    <submittedName>
        <fullName evidence="1">Beta-3-deoxy-D-manno-oct-2-ulosonic acid transferase</fullName>
    </submittedName>
</protein>
<dbReference type="GO" id="GO:0016740">
    <property type="term" value="F:transferase activity"/>
    <property type="evidence" value="ECO:0007669"/>
    <property type="project" value="UniProtKB-KW"/>
</dbReference>
<reference evidence="1 2" key="1">
    <citation type="submission" date="2018-03" db="EMBL/GenBank/DDBJ databases">
        <title>The draft genome of Mesorhizobium sp. 6GN-30.</title>
        <authorList>
            <person name="Liu L."/>
            <person name="Li L."/>
            <person name="Wang T."/>
            <person name="Zhang X."/>
            <person name="Liang L."/>
        </authorList>
    </citation>
    <scope>NUCLEOTIDE SEQUENCE [LARGE SCALE GENOMIC DNA]</scope>
    <source>
        <strain evidence="1 2">6GN30</strain>
    </source>
</reference>
<dbReference type="OrthoDB" id="543755at2"/>
<dbReference type="EMBL" id="PXYK01000021">
    <property type="protein sequence ID" value="PSJ56516.1"/>
    <property type="molecule type" value="Genomic_DNA"/>
</dbReference>
<evidence type="ECO:0000313" key="2">
    <source>
        <dbReference type="Proteomes" id="UP000241229"/>
    </source>
</evidence>
<comment type="caution">
    <text evidence="1">The sequence shown here is derived from an EMBL/GenBank/DDBJ whole genome shotgun (WGS) entry which is preliminary data.</text>
</comment>